<accession>A0A917IEF1</accession>
<keyword evidence="2" id="KW-0805">Transcription regulation</keyword>
<reference evidence="6" key="2">
    <citation type="submission" date="2020-09" db="EMBL/GenBank/DDBJ databases">
        <authorList>
            <person name="Sun Q."/>
            <person name="Zhou Y."/>
        </authorList>
    </citation>
    <scope>NUCLEOTIDE SEQUENCE</scope>
    <source>
        <strain evidence="6">CGMCC 1.15794</strain>
    </source>
</reference>
<dbReference type="InterPro" id="IPR036390">
    <property type="entry name" value="WH_DNA-bd_sf"/>
</dbReference>
<dbReference type="InterPro" id="IPR058163">
    <property type="entry name" value="LysR-type_TF_proteobact-type"/>
</dbReference>
<dbReference type="Gene3D" id="1.10.10.10">
    <property type="entry name" value="Winged helix-like DNA-binding domain superfamily/Winged helix DNA-binding domain"/>
    <property type="match status" value="1"/>
</dbReference>
<proteinExistence type="inferred from homology"/>
<dbReference type="InterPro" id="IPR005119">
    <property type="entry name" value="LysR_subst-bd"/>
</dbReference>
<evidence type="ECO:0000256" key="4">
    <source>
        <dbReference type="ARBA" id="ARBA00023163"/>
    </source>
</evidence>
<dbReference type="PANTHER" id="PTHR30537">
    <property type="entry name" value="HTH-TYPE TRANSCRIPTIONAL REGULATOR"/>
    <property type="match status" value="1"/>
</dbReference>
<name>A0A917IEF1_9MICO</name>
<dbReference type="EMBL" id="BMJY01000002">
    <property type="protein sequence ID" value="GGH38094.1"/>
    <property type="molecule type" value="Genomic_DNA"/>
</dbReference>
<evidence type="ECO:0000256" key="1">
    <source>
        <dbReference type="ARBA" id="ARBA00009437"/>
    </source>
</evidence>
<evidence type="ECO:0000313" key="7">
    <source>
        <dbReference type="Proteomes" id="UP000657592"/>
    </source>
</evidence>
<evidence type="ECO:0000256" key="2">
    <source>
        <dbReference type="ARBA" id="ARBA00023015"/>
    </source>
</evidence>
<dbReference type="PANTHER" id="PTHR30537:SF3">
    <property type="entry name" value="TRANSCRIPTIONAL REGULATORY PROTEIN"/>
    <property type="match status" value="1"/>
</dbReference>
<dbReference type="Proteomes" id="UP000657592">
    <property type="component" value="Unassembled WGS sequence"/>
</dbReference>
<dbReference type="GO" id="GO:0006351">
    <property type="term" value="P:DNA-templated transcription"/>
    <property type="evidence" value="ECO:0007669"/>
    <property type="project" value="TreeGrafter"/>
</dbReference>
<dbReference type="PROSITE" id="PS50931">
    <property type="entry name" value="HTH_LYSR"/>
    <property type="match status" value="1"/>
</dbReference>
<dbReference type="GO" id="GO:0043565">
    <property type="term" value="F:sequence-specific DNA binding"/>
    <property type="evidence" value="ECO:0007669"/>
    <property type="project" value="TreeGrafter"/>
</dbReference>
<keyword evidence="7" id="KW-1185">Reference proteome</keyword>
<keyword evidence="4" id="KW-0804">Transcription</keyword>
<dbReference type="RefSeq" id="WP_188754996.1">
    <property type="nucleotide sequence ID" value="NZ_BMJY01000002.1"/>
</dbReference>
<evidence type="ECO:0000313" key="6">
    <source>
        <dbReference type="EMBL" id="GGH38094.1"/>
    </source>
</evidence>
<comment type="caution">
    <text evidence="6">The sequence shown here is derived from an EMBL/GenBank/DDBJ whole genome shotgun (WGS) entry which is preliminary data.</text>
</comment>
<dbReference type="SUPFAM" id="SSF53850">
    <property type="entry name" value="Periplasmic binding protein-like II"/>
    <property type="match status" value="1"/>
</dbReference>
<dbReference type="Pfam" id="PF03466">
    <property type="entry name" value="LysR_substrate"/>
    <property type="match status" value="1"/>
</dbReference>
<evidence type="ECO:0000256" key="3">
    <source>
        <dbReference type="ARBA" id="ARBA00023125"/>
    </source>
</evidence>
<dbReference type="InterPro" id="IPR000847">
    <property type="entry name" value="LysR_HTH_N"/>
</dbReference>
<organism evidence="6 7">
    <name type="scientific">Microbacterium album</name>
    <dbReference type="NCBI Taxonomy" id="2053191"/>
    <lineage>
        <taxon>Bacteria</taxon>
        <taxon>Bacillati</taxon>
        <taxon>Actinomycetota</taxon>
        <taxon>Actinomycetes</taxon>
        <taxon>Micrococcales</taxon>
        <taxon>Microbacteriaceae</taxon>
        <taxon>Microbacterium</taxon>
    </lineage>
</organism>
<protein>
    <submittedName>
        <fullName evidence="6">LysR family transcriptional regulator</fullName>
    </submittedName>
</protein>
<dbReference type="Pfam" id="PF00126">
    <property type="entry name" value="HTH_1"/>
    <property type="match status" value="1"/>
</dbReference>
<evidence type="ECO:0000259" key="5">
    <source>
        <dbReference type="PROSITE" id="PS50931"/>
    </source>
</evidence>
<feature type="domain" description="HTH lysR-type" evidence="5">
    <location>
        <begin position="7"/>
        <end position="64"/>
    </location>
</feature>
<reference evidence="6" key="1">
    <citation type="journal article" date="2014" name="Int. J. Syst. Evol. Microbiol.">
        <title>Complete genome sequence of Corynebacterium casei LMG S-19264T (=DSM 44701T), isolated from a smear-ripened cheese.</title>
        <authorList>
            <consortium name="US DOE Joint Genome Institute (JGI-PGF)"/>
            <person name="Walter F."/>
            <person name="Albersmeier A."/>
            <person name="Kalinowski J."/>
            <person name="Ruckert C."/>
        </authorList>
    </citation>
    <scope>NUCLEOTIDE SEQUENCE</scope>
    <source>
        <strain evidence="6">CGMCC 1.15794</strain>
    </source>
</reference>
<dbReference type="AlphaFoldDB" id="A0A917IEF1"/>
<gene>
    <name evidence="6" type="ORF">GCM10010921_08460</name>
</gene>
<comment type="similarity">
    <text evidence="1">Belongs to the LysR transcriptional regulatory family.</text>
</comment>
<dbReference type="InterPro" id="IPR036388">
    <property type="entry name" value="WH-like_DNA-bd_sf"/>
</dbReference>
<sequence length="311" mass="33109">MRSPLSVNADDLRLLIAVARTGRMVAAAAALGLDHTTIGRRIRRLEADLGATLLVRSTDGWELTELGRMIADRANEIDVIVDEVRGIAAGEAGALRGTVRIAAPDGFGTAFVAPVLARVLREHPGVTPELVTSSRPVSARGTGFDLSVNIGAPPSGRVASEHLTRYTLGLFASRSYLAERGPVTAQAHLSRHPLVFYVESLLSVEELDLLRSFSGPRMGLGSTNVLAQVAATRAGAGIGLLPHFLAGDGTGAGTPQEAGDELVPVLPREVRFDLEFSLSVRRESRDSDVVAVVRRELHREVAERRGELLGP</sequence>
<keyword evidence="3" id="KW-0238">DNA-binding</keyword>
<dbReference type="Gene3D" id="3.40.190.290">
    <property type="match status" value="1"/>
</dbReference>
<dbReference type="GO" id="GO:0003700">
    <property type="term" value="F:DNA-binding transcription factor activity"/>
    <property type="evidence" value="ECO:0007669"/>
    <property type="project" value="InterPro"/>
</dbReference>
<dbReference type="SUPFAM" id="SSF46785">
    <property type="entry name" value="Winged helix' DNA-binding domain"/>
    <property type="match status" value="1"/>
</dbReference>